<gene>
    <name evidence="1" type="ORF">FOVG_01388</name>
</gene>
<accession>W9Q831</accession>
<reference evidence="1" key="1">
    <citation type="submission" date="2011-10" db="EMBL/GenBank/DDBJ databases">
        <title>The Genome Sequence of Fusarium oxysporum HDV247.</title>
        <authorList>
            <consortium name="The Broad Institute Genome Sequencing Platform"/>
            <person name="Ma L.-J."/>
            <person name="Gale L.R."/>
            <person name="Schwartz D.C."/>
            <person name="Zhou S."/>
            <person name="Corby-Kistler H."/>
            <person name="Young S.K."/>
            <person name="Zeng Q."/>
            <person name="Gargeya S."/>
            <person name="Fitzgerald M."/>
            <person name="Haas B."/>
            <person name="Abouelleil A."/>
            <person name="Alvarado L."/>
            <person name="Arachchi H.M."/>
            <person name="Berlin A."/>
            <person name="Brown A."/>
            <person name="Chapman S.B."/>
            <person name="Chen Z."/>
            <person name="Dunbar C."/>
            <person name="Freedman E."/>
            <person name="Gearin G."/>
            <person name="Goldberg J."/>
            <person name="Griggs A."/>
            <person name="Gujja S."/>
            <person name="Heiman D."/>
            <person name="Howarth C."/>
            <person name="Larson L."/>
            <person name="Lui A."/>
            <person name="MacDonald P.J.P."/>
            <person name="Montmayeur A."/>
            <person name="Murphy C."/>
            <person name="Neiman D."/>
            <person name="Pearson M."/>
            <person name="Priest M."/>
            <person name="Roberts A."/>
            <person name="Saif S."/>
            <person name="Shea T."/>
            <person name="Shenoy N."/>
            <person name="Sisk P."/>
            <person name="Stolte C."/>
            <person name="Sykes S."/>
            <person name="Wortman J."/>
            <person name="Nusbaum C."/>
            <person name="Birren B."/>
        </authorList>
    </citation>
    <scope>NUCLEOTIDE SEQUENCE [LARGE SCALE GENOMIC DNA]</scope>
    <source>
        <strain evidence="1">HDV247</strain>
    </source>
</reference>
<evidence type="ECO:0000313" key="1">
    <source>
        <dbReference type="EMBL" id="EXA53653.1"/>
    </source>
</evidence>
<proteinExistence type="predicted"/>
<sequence>MFYVSCLIGSPPVPTRTPARGLSSKVSAVLARPRSLSRSLSVFVM</sequence>
<dbReference type="EMBL" id="JH650968">
    <property type="protein sequence ID" value="EXA53653.1"/>
    <property type="molecule type" value="Genomic_DNA"/>
</dbReference>
<dbReference type="AlphaFoldDB" id="W9Q831"/>
<name>W9Q831_FUSOX</name>
<dbReference type="HOGENOM" id="CLU_3207653_0_0_1"/>
<organism evidence="1">
    <name type="scientific">Fusarium oxysporum f. sp. pisi HDV247</name>
    <dbReference type="NCBI Taxonomy" id="1080344"/>
    <lineage>
        <taxon>Eukaryota</taxon>
        <taxon>Fungi</taxon>
        <taxon>Dikarya</taxon>
        <taxon>Ascomycota</taxon>
        <taxon>Pezizomycotina</taxon>
        <taxon>Sordariomycetes</taxon>
        <taxon>Hypocreomycetidae</taxon>
        <taxon>Hypocreales</taxon>
        <taxon>Nectriaceae</taxon>
        <taxon>Fusarium</taxon>
        <taxon>Fusarium oxysporum species complex</taxon>
    </lineage>
</organism>
<protein>
    <submittedName>
        <fullName evidence="1">Uncharacterized protein</fullName>
    </submittedName>
</protein>
<reference evidence="1" key="2">
    <citation type="submission" date="2012-05" db="EMBL/GenBank/DDBJ databases">
        <title>Annotation of the Genome Sequence of Fusarium oxysporum HDV247.</title>
        <authorList>
            <consortium name="The Broad Institute Genomics Platform"/>
            <person name="Ma L.-J."/>
            <person name="Corby-Kistler H."/>
            <person name="Broz K."/>
            <person name="Gale L.R."/>
            <person name="Jonkers W."/>
            <person name="O'Donnell K."/>
            <person name="Ploetz R."/>
            <person name="Steinberg C."/>
            <person name="Schwartz D.C."/>
            <person name="VanEtten H."/>
            <person name="Zhou S."/>
            <person name="Young S.K."/>
            <person name="Zeng Q."/>
            <person name="Gargeya S."/>
            <person name="Fitzgerald M."/>
            <person name="Abouelleil A."/>
            <person name="Alvarado L."/>
            <person name="Chapman S.B."/>
            <person name="Gainer-Dewar J."/>
            <person name="Goldberg J."/>
            <person name="Griggs A."/>
            <person name="Gujja S."/>
            <person name="Hansen M."/>
            <person name="Howarth C."/>
            <person name="Imamovic A."/>
            <person name="Ireland A."/>
            <person name="Larimer J."/>
            <person name="McCowan C."/>
            <person name="Murphy C."/>
            <person name="Pearson M."/>
            <person name="Poon T.W."/>
            <person name="Priest M."/>
            <person name="Roberts A."/>
            <person name="Saif S."/>
            <person name="Shea T."/>
            <person name="Sykes S."/>
            <person name="Wortman J."/>
            <person name="Nusbaum C."/>
            <person name="Birren B."/>
        </authorList>
    </citation>
    <scope>NUCLEOTIDE SEQUENCE</scope>
    <source>
        <strain evidence="1">HDV247</strain>
    </source>
</reference>
<dbReference type="Proteomes" id="UP000030751">
    <property type="component" value="Unassembled WGS sequence"/>
</dbReference>